<dbReference type="STRING" id="1121352.GCA_000620925_00812"/>
<dbReference type="RefSeq" id="WP_124794238.1">
    <property type="nucleotide sequence ID" value="NZ_RQYC01000003.1"/>
</dbReference>
<organism evidence="6 7">
    <name type="scientific">Conchiformibius steedae</name>
    <dbReference type="NCBI Taxonomy" id="153493"/>
    <lineage>
        <taxon>Bacteria</taxon>
        <taxon>Pseudomonadati</taxon>
        <taxon>Pseudomonadota</taxon>
        <taxon>Betaproteobacteria</taxon>
        <taxon>Neisseriales</taxon>
        <taxon>Neisseriaceae</taxon>
        <taxon>Conchiformibius</taxon>
    </lineage>
</organism>
<keyword evidence="2 6" id="KW-0808">Transferase</keyword>
<protein>
    <submittedName>
        <fullName evidence="6">Choline/carnitine O-acyltransferase</fullName>
    </submittedName>
</protein>
<evidence type="ECO:0000259" key="5">
    <source>
        <dbReference type="Pfam" id="PF00755"/>
    </source>
</evidence>
<keyword evidence="7" id="KW-1185">Reference proteome</keyword>
<evidence type="ECO:0000256" key="4">
    <source>
        <dbReference type="PIRSR" id="PIRSR600542-1"/>
    </source>
</evidence>
<evidence type="ECO:0000256" key="2">
    <source>
        <dbReference type="ARBA" id="ARBA00022679"/>
    </source>
</evidence>
<dbReference type="InterPro" id="IPR023213">
    <property type="entry name" value="CAT-like_dom_sf"/>
</dbReference>
<dbReference type="EMBL" id="RQYC01000003">
    <property type="protein sequence ID" value="RRD91006.1"/>
    <property type="molecule type" value="Genomic_DNA"/>
</dbReference>
<comment type="caution">
    <text evidence="6">The sequence shown here is derived from an EMBL/GenBank/DDBJ whole genome shotgun (WGS) entry which is preliminary data.</text>
</comment>
<dbReference type="InterPro" id="IPR042231">
    <property type="entry name" value="Cho/carn_acyl_trans_2"/>
</dbReference>
<dbReference type="Gene3D" id="3.30.559.10">
    <property type="entry name" value="Chloramphenicol acetyltransferase-like domain"/>
    <property type="match status" value="1"/>
</dbReference>
<sequence>MNPTPPLLPVAELDDTLHRFLNHIRPLLDDHAYAQAESDARAFWRDTAPALQQALQQRAQSRPDSSWLIDTWLNSYLSIRTPLPLASNVGFGIPMHGADIAQWCAAMAGVCADWHHQRIETPVSPQGAPVCMEQWRILAGAARIPAQGCDEYRFATHSRHIGVLHQGWYYRVPALDEHGEALPADHFRAVFAHIGAQHQPNPYPVSVPAVLGGDDSARLYADLRREPANASLLDAIADDLFHISLYHEALSADEDLARATFAPNGGIWFYKPLTFCHNLATQRLFLHVEHTWEDGGALKGMIARAVAKLSDTEHAATAAESTAPVRQSWQLSPEQQHNWATWQQQYARRARAMHVHSFRAPLNGITIPKGISQDALMQFALQYGQLVAFGKVHNTYEAVDVSHFLRGRTECVRPVSVESLAFVQSLLTGSAAGDAFTAALAEHKARIKTAKTGLGANRHLLGLHTEARAAGADTSWFEGEAYQLFTQDFLSTSTVGDDALVRNFAFAPTSEGGLGVNYTLTSDAWLFTVSFHADQAVEAARFAAAVQMGAQHILQFIAQM</sequence>
<dbReference type="Gene3D" id="3.30.559.70">
    <property type="entry name" value="Choline/Carnitine o-acyltransferase, domain 2"/>
    <property type="match status" value="1"/>
</dbReference>
<dbReference type="PANTHER" id="PTHR22589:SF16">
    <property type="entry name" value="CARNITINE O-PALMITOYLTRANSFERASE 2, MITOCHONDRIAL"/>
    <property type="match status" value="1"/>
</dbReference>
<proteinExistence type="inferred from homology"/>
<dbReference type="PANTHER" id="PTHR22589">
    <property type="entry name" value="CARNITINE O-ACYLTRANSFERASE"/>
    <property type="match status" value="1"/>
</dbReference>
<dbReference type="GO" id="GO:0006635">
    <property type="term" value="P:fatty acid beta-oxidation"/>
    <property type="evidence" value="ECO:0007669"/>
    <property type="project" value="TreeGrafter"/>
</dbReference>
<evidence type="ECO:0000313" key="6">
    <source>
        <dbReference type="EMBL" id="RRD91006.1"/>
    </source>
</evidence>
<dbReference type="Proteomes" id="UP000269923">
    <property type="component" value="Unassembled WGS sequence"/>
</dbReference>
<name>A0A3P2A866_9NEIS</name>
<dbReference type="GO" id="GO:0004095">
    <property type="term" value="F:carnitine O-palmitoyltransferase activity"/>
    <property type="evidence" value="ECO:0007669"/>
    <property type="project" value="TreeGrafter"/>
</dbReference>
<dbReference type="Pfam" id="PF00755">
    <property type="entry name" value="Carn_acyltransf"/>
    <property type="match status" value="1"/>
</dbReference>
<accession>A0A3P2A866</accession>
<evidence type="ECO:0000313" key="7">
    <source>
        <dbReference type="Proteomes" id="UP000269923"/>
    </source>
</evidence>
<feature type="domain" description="Choline/carnitine acyltransferase" evidence="5">
    <location>
        <begin position="8"/>
        <end position="546"/>
    </location>
</feature>
<dbReference type="OrthoDB" id="1456at2"/>
<dbReference type="SUPFAM" id="SSF52777">
    <property type="entry name" value="CoA-dependent acyltransferases"/>
    <property type="match status" value="2"/>
</dbReference>
<evidence type="ECO:0000256" key="3">
    <source>
        <dbReference type="ARBA" id="ARBA00023315"/>
    </source>
</evidence>
<feature type="active site" description="Proton acceptor" evidence="4">
    <location>
        <position position="290"/>
    </location>
</feature>
<reference evidence="6 7" key="1">
    <citation type="submission" date="2018-11" db="EMBL/GenBank/DDBJ databases">
        <title>Genomes From Bacteria Associated with the Canine Oral Cavity: a Test Case for Automated Genome-Based Taxonomic Assignment.</title>
        <authorList>
            <person name="Coil D.A."/>
            <person name="Jospin G."/>
            <person name="Darling A.E."/>
            <person name="Wallis C."/>
            <person name="Davis I.J."/>
            <person name="Harris S."/>
            <person name="Eisen J.A."/>
            <person name="Holcombe L.J."/>
            <person name="O'Flynn C."/>
        </authorList>
    </citation>
    <scope>NUCLEOTIDE SEQUENCE [LARGE SCALE GENOMIC DNA]</scope>
    <source>
        <strain evidence="6 7">COT-280</strain>
    </source>
</reference>
<gene>
    <name evidence="6" type="ORF">EII21_03390</name>
</gene>
<dbReference type="InterPro" id="IPR039551">
    <property type="entry name" value="Cho/carn_acyl_trans"/>
</dbReference>
<keyword evidence="3 6" id="KW-0012">Acyltransferase</keyword>
<comment type="similarity">
    <text evidence="1">Belongs to the carnitine/choline acetyltransferase family.</text>
</comment>
<evidence type="ECO:0000256" key="1">
    <source>
        <dbReference type="ARBA" id="ARBA00005232"/>
    </source>
</evidence>
<dbReference type="InterPro" id="IPR000542">
    <property type="entry name" value="Carn_acyl_trans"/>
</dbReference>
<dbReference type="AlphaFoldDB" id="A0A3P2A866"/>